<dbReference type="EMBL" id="LR798303">
    <property type="protein sequence ID" value="CAB5222775.1"/>
    <property type="molecule type" value="Genomic_DNA"/>
</dbReference>
<evidence type="ECO:0000313" key="1">
    <source>
        <dbReference type="EMBL" id="CAB5222775.1"/>
    </source>
</evidence>
<accession>A0A6J7X0V0</accession>
<reference evidence="1" key="1">
    <citation type="submission" date="2020-05" db="EMBL/GenBank/DDBJ databases">
        <authorList>
            <person name="Chiriac C."/>
            <person name="Salcher M."/>
            <person name="Ghai R."/>
            <person name="Kavagutti S V."/>
        </authorList>
    </citation>
    <scope>NUCLEOTIDE SEQUENCE</scope>
</reference>
<sequence length="95" mass="10431">MSDEAMEAAALRVCPDRCRVPCRTCARKASEAVTAYLAQREAEGFVMVPVEPTEAMADATDNHDNYWGYACNGQPWGPEDCYRAMLAARPQNGEA</sequence>
<organism evidence="1">
    <name type="scientific">uncultured Caudovirales phage</name>
    <dbReference type="NCBI Taxonomy" id="2100421"/>
    <lineage>
        <taxon>Viruses</taxon>
        <taxon>Duplodnaviria</taxon>
        <taxon>Heunggongvirae</taxon>
        <taxon>Uroviricota</taxon>
        <taxon>Caudoviricetes</taxon>
        <taxon>Peduoviridae</taxon>
        <taxon>Maltschvirus</taxon>
        <taxon>Maltschvirus maltsch</taxon>
    </lineage>
</organism>
<gene>
    <name evidence="1" type="ORF">UFOVP368_32</name>
</gene>
<proteinExistence type="predicted"/>
<name>A0A6J7X0V0_9CAUD</name>
<protein>
    <submittedName>
        <fullName evidence="1">Uncharacterized protein</fullName>
    </submittedName>
</protein>